<reference evidence="2 3" key="1">
    <citation type="submission" date="2020-10" db="EMBL/GenBank/DDBJ databases">
        <title>Genome sequencing of Massilia sp. LPB0304.</title>
        <authorList>
            <person name="Kim J."/>
        </authorList>
    </citation>
    <scope>NUCLEOTIDE SEQUENCE [LARGE SCALE GENOMIC DNA]</scope>
    <source>
        <strain evidence="2 3">LPB0304</strain>
        <plasmid evidence="2 3">unnamed1</plasmid>
    </source>
</reference>
<keyword evidence="3" id="KW-1185">Reference proteome</keyword>
<evidence type="ECO:0008006" key="4">
    <source>
        <dbReference type="Google" id="ProtNLM"/>
    </source>
</evidence>
<dbReference type="RefSeq" id="WP_193689179.1">
    <property type="nucleotide sequence ID" value="NZ_CP062942.1"/>
</dbReference>
<dbReference type="EMBL" id="CP062942">
    <property type="protein sequence ID" value="QOL52212.1"/>
    <property type="molecule type" value="Genomic_DNA"/>
</dbReference>
<dbReference type="AlphaFoldDB" id="A0A7L9UDA7"/>
<evidence type="ECO:0000313" key="3">
    <source>
        <dbReference type="Proteomes" id="UP000593875"/>
    </source>
</evidence>
<evidence type="ECO:0000313" key="2">
    <source>
        <dbReference type="EMBL" id="QOL52212.1"/>
    </source>
</evidence>
<accession>A0A7L9UDA7</accession>
<organism evidence="2 3">
    <name type="scientific">Massilia litorea</name>
    <dbReference type="NCBI Taxonomy" id="2769491"/>
    <lineage>
        <taxon>Bacteria</taxon>
        <taxon>Pseudomonadati</taxon>
        <taxon>Pseudomonadota</taxon>
        <taxon>Betaproteobacteria</taxon>
        <taxon>Burkholderiales</taxon>
        <taxon>Oxalobacteraceae</taxon>
        <taxon>Telluria group</taxon>
        <taxon>Massilia</taxon>
    </lineage>
</organism>
<sequence>MNKLLGKLLLCGAALAMGNAYSHGTPIPNHGGVIQAVGETWLELVVKGDKIELYLEDDGDPMESAGVTGTVSVVGKPGEFALSPAGDNKLVAKGKVPAGAKVATKLLLADKKTKVAATFALK</sequence>
<gene>
    <name evidence="2" type="ORF">LPB04_23675</name>
</gene>
<keyword evidence="1" id="KW-0732">Signal</keyword>
<name>A0A7L9UDA7_9BURK</name>
<keyword evidence="2" id="KW-0614">Plasmid</keyword>
<dbReference type="KEGG" id="mlir:LPB04_23675"/>
<protein>
    <recommendedName>
        <fullName evidence="4">DUF5666 domain-containing protein</fullName>
    </recommendedName>
</protein>
<evidence type="ECO:0000256" key="1">
    <source>
        <dbReference type="SAM" id="SignalP"/>
    </source>
</evidence>
<proteinExistence type="predicted"/>
<feature type="chain" id="PRO_5032593693" description="DUF5666 domain-containing protein" evidence="1">
    <location>
        <begin position="23"/>
        <end position="122"/>
    </location>
</feature>
<feature type="signal peptide" evidence="1">
    <location>
        <begin position="1"/>
        <end position="22"/>
    </location>
</feature>
<geneLocation type="plasmid" evidence="2 3">
    <name>unnamed1</name>
</geneLocation>
<dbReference type="Proteomes" id="UP000593875">
    <property type="component" value="Plasmid unnamed1"/>
</dbReference>